<dbReference type="PROSITE" id="PS50304">
    <property type="entry name" value="TUDOR"/>
    <property type="match status" value="1"/>
</dbReference>
<reference evidence="3 4" key="1">
    <citation type="submission" date="2024-08" db="EMBL/GenBank/DDBJ databases">
        <authorList>
            <person name="Cucini C."/>
            <person name="Frati F."/>
        </authorList>
    </citation>
    <scope>NUCLEOTIDE SEQUENCE [LARGE SCALE GENOMIC DNA]</scope>
</reference>
<dbReference type="Gene3D" id="2.30.30.140">
    <property type="match status" value="2"/>
</dbReference>
<dbReference type="InterPro" id="IPR002999">
    <property type="entry name" value="Tudor"/>
</dbReference>
<feature type="region of interest" description="Disordered" evidence="1">
    <location>
        <begin position="309"/>
        <end position="347"/>
    </location>
</feature>
<dbReference type="SMART" id="SM00333">
    <property type="entry name" value="TUDOR"/>
    <property type="match status" value="2"/>
</dbReference>
<evidence type="ECO:0000313" key="3">
    <source>
        <dbReference type="EMBL" id="CAL8129590.1"/>
    </source>
</evidence>
<proteinExistence type="predicted"/>
<gene>
    <name evidence="3" type="ORF">ODALV1_LOCUS23310</name>
</gene>
<dbReference type="Pfam" id="PF00567">
    <property type="entry name" value="TUDOR"/>
    <property type="match status" value="2"/>
</dbReference>
<dbReference type="SUPFAM" id="SSF63748">
    <property type="entry name" value="Tudor/PWWP/MBT"/>
    <property type="match status" value="2"/>
</dbReference>
<feature type="region of interest" description="Disordered" evidence="1">
    <location>
        <begin position="630"/>
        <end position="661"/>
    </location>
</feature>
<dbReference type="Gene3D" id="2.40.50.90">
    <property type="match status" value="2"/>
</dbReference>
<dbReference type="Proteomes" id="UP001642540">
    <property type="component" value="Unassembled WGS sequence"/>
</dbReference>
<dbReference type="PANTHER" id="PTHR16442">
    <property type="entry name" value="RING FINGER PROTEIN 17"/>
    <property type="match status" value="1"/>
</dbReference>
<evidence type="ECO:0000313" key="4">
    <source>
        <dbReference type="Proteomes" id="UP001642540"/>
    </source>
</evidence>
<feature type="domain" description="Tudor" evidence="2">
    <location>
        <begin position="101"/>
        <end position="159"/>
    </location>
</feature>
<dbReference type="PANTHER" id="PTHR16442:SF1">
    <property type="entry name" value="RING FINGER PROTEIN 17"/>
    <property type="match status" value="1"/>
</dbReference>
<comment type="caution">
    <text evidence="3">The sequence shown here is derived from an EMBL/GenBank/DDBJ whole genome shotgun (WGS) entry which is preliminary data.</text>
</comment>
<evidence type="ECO:0000259" key="2">
    <source>
        <dbReference type="PROSITE" id="PS50304"/>
    </source>
</evidence>
<feature type="region of interest" description="Disordered" evidence="1">
    <location>
        <begin position="284"/>
        <end position="303"/>
    </location>
</feature>
<sequence>MERRSGFESSLSMRELTTLLHELGLVSSSADRTATDVWPYKELPSKRIMPYRVKKVVSPFEIYLEYAFDSSVDTYNEWFPKMQEFYNNRKLPLEWHLKDGKALVGGCYACKDFNDNKWYRVRCHDTDGKTALVFYCDYGKRQFVDLSDLRELNPSYVTWAGQAFRAHLSDILPIDGGLAWPQEACNALAKIITGKWFEGIVQSRTDRMVSEKFPDHIVAMGIVLFEEIPKYKKANRPLCTVNAMMVDMGFASVIGPTATCHHTISPSDYGLSYFKSDLWNLGPENDESSSSSESESDTSSEEGFGIFSSSQCPEFPTTEAEEVRPTPRPNVVQPSPKPTTVSDPEESDSLETLYEILPVKIRYRLCHVILTYVLGPNQIFVQYKSRVKALKEMQIAIKGFVEDAPVLSAEQLQPGKFVACQIQEHWTRGVVKIHLPHQERVKVLFVDYGNETAIDQSTVKDLPELFHRIPSFVFRVHLDVHGLLPLGQLGWSVEACEVFRKYCYAWDCSSAIYYMFRRKHSEKIMLSEYTQEICFDFDDAKWFAGPRKSIDLNKSINKLRSHPMLRPFFCSFGVEIEYEIVMNPTASFWEFSPIYDELILKHHASYQEDIGHNYNPDIFTFVSQTAELVERKPTRTEEPTPKRSGPIYKNPFKPTRGARLQ</sequence>
<name>A0ABP1RKL4_9HEXA</name>
<evidence type="ECO:0000256" key="1">
    <source>
        <dbReference type="SAM" id="MobiDB-lite"/>
    </source>
</evidence>
<keyword evidence="4" id="KW-1185">Reference proteome</keyword>
<dbReference type="CDD" id="cd20379">
    <property type="entry name" value="Tudor_dTUD-like"/>
    <property type="match status" value="1"/>
</dbReference>
<dbReference type="EMBL" id="CAXLJM020000078">
    <property type="protein sequence ID" value="CAL8129590.1"/>
    <property type="molecule type" value="Genomic_DNA"/>
</dbReference>
<protein>
    <recommendedName>
        <fullName evidence="2">Tudor domain-containing protein</fullName>
    </recommendedName>
</protein>
<dbReference type="InterPro" id="IPR035437">
    <property type="entry name" value="SNase_OB-fold_sf"/>
</dbReference>
<organism evidence="3 4">
    <name type="scientific">Orchesella dallaii</name>
    <dbReference type="NCBI Taxonomy" id="48710"/>
    <lineage>
        <taxon>Eukaryota</taxon>
        <taxon>Metazoa</taxon>
        <taxon>Ecdysozoa</taxon>
        <taxon>Arthropoda</taxon>
        <taxon>Hexapoda</taxon>
        <taxon>Collembola</taxon>
        <taxon>Entomobryomorpha</taxon>
        <taxon>Entomobryoidea</taxon>
        <taxon>Orchesellidae</taxon>
        <taxon>Orchesellinae</taxon>
        <taxon>Orchesella</taxon>
    </lineage>
</organism>
<accession>A0ABP1RKL4</accession>
<feature type="compositionally biased region" description="Basic and acidic residues" evidence="1">
    <location>
        <begin position="630"/>
        <end position="641"/>
    </location>
</feature>